<evidence type="ECO:0000313" key="7">
    <source>
        <dbReference type="EMBL" id="MBL4915699.1"/>
    </source>
</evidence>
<evidence type="ECO:0000313" key="8">
    <source>
        <dbReference type="Proteomes" id="UP000648908"/>
    </source>
</evidence>
<evidence type="ECO:0000259" key="5">
    <source>
        <dbReference type="Pfam" id="PF01103"/>
    </source>
</evidence>
<dbReference type="Pfam" id="PF01103">
    <property type="entry name" value="Omp85"/>
    <property type="match status" value="1"/>
</dbReference>
<dbReference type="GO" id="GO:0019867">
    <property type="term" value="C:outer membrane"/>
    <property type="evidence" value="ECO:0007669"/>
    <property type="project" value="InterPro"/>
</dbReference>
<keyword evidence="2" id="KW-0812">Transmembrane</keyword>
<evidence type="ECO:0000256" key="2">
    <source>
        <dbReference type="ARBA" id="ARBA00022452"/>
    </source>
</evidence>
<dbReference type="InterPro" id="IPR000184">
    <property type="entry name" value="Bac_surfAg_D15"/>
</dbReference>
<accession>A0A8K0V4K0</accession>
<name>A0A8K0V4K0_9RHOB</name>
<dbReference type="PANTHER" id="PTHR12815">
    <property type="entry name" value="SORTING AND ASSEMBLY MACHINERY SAMM50 PROTEIN FAMILY MEMBER"/>
    <property type="match status" value="1"/>
</dbReference>
<dbReference type="Proteomes" id="UP000648908">
    <property type="component" value="Unassembled WGS sequence"/>
</dbReference>
<dbReference type="InterPro" id="IPR010827">
    <property type="entry name" value="BamA/TamA_POTRA"/>
</dbReference>
<evidence type="ECO:0000256" key="3">
    <source>
        <dbReference type="ARBA" id="ARBA00023136"/>
    </source>
</evidence>
<comment type="caution">
    <text evidence="7">The sequence shown here is derived from an EMBL/GenBank/DDBJ whole genome shotgun (WGS) entry which is preliminary data.</text>
</comment>
<keyword evidence="2" id="KW-1134">Transmembrane beta strand</keyword>
<keyword evidence="4" id="KW-0732">Signal</keyword>
<dbReference type="InterPro" id="IPR039910">
    <property type="entry name" value="D15-like"/>
</dbReference>
<feature type="signal peptide" evidence="4">
    <location>
        <begin position="1"/>
        <end position="27"/>
    </location>
</feature>
<dbReference type="AlphaFoldDB" id="A0A8K0V4K0"/>
<evidence type="ECO:0000256" key="1">
    <source>
        <dbReference type="ARBA" id="ARBA00004370"/>
    </source>
</evidence>
<dbReference type="Pfam" id="PF07244">
    <property type="entry name" value="POTRA"/>
    <property type="match status" value="1"/>
</dbReference>
<protein>
    <submittedName>
        <fullName evidence="7">Outer membrane protein assembly factor</fullName>
    </submittedName>
</protein>
<keyword evidence="8" id="KW-1185">Reference proteome</keyword>
<dbReference type="PANTHER" id="PTHR12815:SF42">
    <property type="entry name" value="BACTERIAL SURFACE ANTIGEN (D15) DOMAIN-CONTAINING PROTEIN"/>
    <property type="match status" value="1"/>
</dbReference>
<gene>
    <name evidence="7" type="ORF">JL811_00575</name>
</gene>
<proteinExistence type="predicted"/>
<evidence type="ECO:0000259" key="6">
    <source>
        <dbReference type="Pfam" id="PF07244"/>
    </source>
</evidence>
<sequence>MSQRIGTALRRPAWMLAALLMAGTPAAALEAVTFDLRGGSEDLQQAVRDASGLLAAEAEGSENAQDLLVTARGEYARLLGALYALGHYSAVIEVQVDGREAAAIPPLDAPSRIDRIVVTVDPGPQFLFDRAAAAPLAQGTELPAGYAAGQPAQSGLIRDAAEAAVDGWRNVGHAKARVSGQDLIADHPKARLSADLTLAAGPRLRFGPLQVEGAERMDLRRLKRIAGLPEGETYDPEELEDAANRLRRSGVFRSVTLVEDETVTAPDILGITAQVVEEKTRRYSYGLEIASSEGAKISGYWLHRNLLRGGERLRVDAEIAQIGAKDSGADYVLGVTIDRPATLTRDTTATFRFRIGQENEADFDRNFGEIGLGFTQYVSDSLTYRAGIDFQYSQVTDAAGRTKFQTLGLPVGVNWDRRDSTTDAKRGFYVDAELRPFLGFGSTDSGLRSTVDARGYYSFGADDRITLAGRMQLGGVFGTSLQGTPRDLLFYSGGGGTVRGQPYQSLGVNVLEGGTLRTGGTTFAAISAEVRAKLTERIGVVGFVDAGFIGADGSGVSDSHAGAGLGLRYDTGFGPIRLDVAAPVSGDTGDGVQVYIGIGQAF</sequence>
<reference evidence="7" key="1">
    <citation type="submission" date="2021-01" db="EMBL/GenBank/DDBJ databases">
        <title>Tabrizicola alba sp. nov. a motile alkaliphilic bacterium isolated from a soda lake.</title>
        <authorList>
            <person name="Szuroczki S."/>
            <person name="Abbaszade G."/>
            <person name="Schumann P."/>
            <person name="Toth E."/>
        </authorList>
    </citation>
    <scope>NUCLEOTIDE SEQUENCE</scope>
    <source>
        <strain evidence="7">DMG-N-6</strain>
    </source>
</reference>
<comment type="subcellular location">
    <subcellularLocation>
        <location evidence="1">Membrane</location>
    </subcellularLocation>
</comment>
<feature type="domain" description="Bacterial surface antigen (D15)" evidence="5">
    <location>
        <begin position="310"/>
        <end position="602"/>
    </location>
</feature>
<dbReference type="RefSeq" id="WP_202686280.1">
    <property type="nucleotide sequence ID" value="NZ_JAESVN010000001.1"/>
</dbReference>
<feature type="chain" id="PRO_5035470350" evidence="4">
    <location>
        <begin position="28"/>
        <end position="602"/>
    </location>
</feature>
<keyword evidence="3" id="KW-0472">Membrane</keyword>
<evidence type="ECO:0000256" key="4">
    <source>
        <dbReference type="SAM" id="SignalP"/>
    </source>
</evidence>
<dbReference type="Gene3D" id="3.10.20.310">
    <property type="entry name" value="membrane protein fhac"/>
    <property type="match status" value="1"/>
</dbReference>
<feature type="domain" description="POTRA" evidence="6">
    <location>
        <begin position="205"/>
        <end position="261"/>
    </location>
</feature>
<dbReference type="Gene3D" id="2.40.160.50">
    <property type="entry name" value="membrane protein fhac: a member of the omp85/tpsb transporter family"/>
    <property type="match status" value="1"/>
</dbReference>
<organism evidence="7 8">
    <name type="scientific">Szabonella alba</name>
    <dbReference type="NCBI Taxonomy" id="2804194"/>
    <lineage>
        <taxon>Bacteria</taxon>
        <taxon>Pseudomonadati</taxon>
        <taxon>Pseudomonadota</taxon>
        <taxon>Alphaproteobacteria</taxon>
        <taxon>Rhodobacterales</taxon>
        <taxon>Paracoccaceae</taxon>
        <taxon>Szabonella</taxon>
    </lineage>
</organism>
<dbReference type="EMBL" id="JAESVN010000001">
    <property type="protein sequence ID" value="MBL4915699.1"/>
    <property type="molecule type" value="Genomic_DNA"/>
</dbReference>